<dbReference type="AlphaFoldDB" id="A0A2P2PX58"/>
<dbReference type="EMBL" id="GGEC01078755">
    <property type="protein sequence ID" value="MBX59239.1"/>
    <property type="molecule type" value="Transcribed_RNA"/>
</dbReference>
<sequence>MCPTNCLSMALKRRFRCTRLPHCRSEKRSHKVRVHEG</sequence>
<protein>
    <submittedName>
        <fullName evidence="1">Uncharacterized protein</fullName>
    </submittedName>
</protein>
<proteinExistence type="predicted"/>
<organism evidence="1">
    <name type="scientific">Rhizophora mucronata</name>
    <name type="common">Asiatic mangrove</name>
    <dbReference type="NCBI Taxonomy" id="61149"/>
    <lineage>
        <taxon>Eukaryota</taxon>
        <taxon>Viridiplantae</taxon>
        <taxon>Streptophyta</taxon>
        <taxon>Embryophyta</taxon>
        <taxon>Tracheophyta</taxon>
        <taxon>Spermatophyta</taxon>
        <taxon>Magnoliopsida</taxon>
        <taxon>eudicotyledons</taxon>
        <taxon>Gunneridae</taxon>
        <taxon>Pentapetalae</taxon>
        <taxon>rosids</taxon>
        <taxon>fabids</taxon>
        <taxon>Malpighiales</taxon>
        <taxon>Rhizophoraceae</taxon>
        <taxon>Rhizophora</taxon>
    </lineage>
</organism>
<evidence type="ECO:0000313" key="1">
    <source>
        <dbReference type="EMBL" id="MBX59239.1"/>
    </source>
</evidence>
<name>A0A2P2PX58_RHIMU</name>
<accession>A0A2P2PX58</accession>
<reference evidence="1" key="1">
    <citation type="submission" date="2018-02" db="EMBL/GenBank/DDBJ databases">
        <title>Rhizophora mucronata_Transcriptome.</title>
        <authorList>
            <person name="Meera S.P."/>
            <person name="Sreeshan A."/>
            <person name="Augustine A."/>
        </authorList>
    </citation>
    <scope>NUCLEOTIDE SEQUENCE</scope>
    <source>
        <tissue evidence="1">Leaf</tissue>
    </source>
</reference>